<evidence type="ECO:0000313" key="1">
    <source>
        <dbReference type="EMBL" id="OIJ15268.1"/>
    </source>
</evidence>
<comment type="caution">
    <text evidence="1">The sequence shown here is derived from an EMBL/GenBank/DDBJ whole genome shotgun (WGS) entry which is preliminary data.</text>
</comment>
<gene>
    <name evidence="1" type="ORF">BKP35_05315</name>
</gene>
<dbReference type="RefSeq" id="WP_071312372.1">
    <property type="nucleotide sequence ID" value="NZ_MLQQ01000002.1"/>
</dbReference>
<evidence type="ECO:0008006" key="3">
    <source>
        <dbReference type="Google" id="ProtNLM"/>
    </source>
</evidence>
<sequence>MAKTKILIAILFLLIFNSGCDLIKTEKDRLLLQSTTELEQLIKKEDWETAMENIEKFERHYDQRKWKLQLLGELEDYKEIELQLLSLKENINNEEETEAIISIKQINHLLNIIYNL</sequence>
<evidence type="ECO:0000313" key="2">
    <source>
        <dbReference type="Proteomes" id="UP000180098"/>
    </source>
</evidence>
<proteinExistence type="predicted"/>
<dbReference type="EMBL" id="MLQQ01000002">
    <property type="protein sequence ID" value="OIJ15268.1"/>
    <property type="molecule type" value="Genomic_DNA"/>
</dbReference>
<dbReference type="Pfam" id="PF14276">
    <property type="entry name" value="DUF4363"/>
    <property type="match status" value="1"/>
</dbReference>
<name>A0A1S2LRY2_9BACI</name>
<dbReference type="Proteomes" id="UP000180098">
    <property type="component" value="Unassembled WGS sequence"/>
</dbReference>
<dbReference type="InterPro" id="IPR025373">
    <property type="entry name" value="DUF4363"/>
</dbReference>
<dbReference type="AlphaFoldDB" id="A0A1S2LRY2"/>
<accession>A0A1S2LRY2</accession>
<protein>
    <recommendedName>
        <fullName evidence="3">DUF4363 domain-containing protein</fullName>
    </recommendedName>
</protein>
<reference evidence="1 2" key="1">
    <citation type="submission" date="2016-10" db="EMBL/GenBank/DDBJ databases">
        <title>Draft genome sequences of four alkaliphilic bacteria belonging to the Anaerobacillus genus.</title>
        <authorList>
            <person name="Bassil N.M."/>
            <person name="Lloyd J.R."/>
        </authorList>
    </citation>
    <scope>NUCLEOTIDE SEQUENCE [LARGE SCALE GENOMIC DNA]</scope>
    <source>
        <strain evidence="1 2">DSM 15340</strain>
    </source>
</reference>
<keyword evidence="2" id="KW-1185">Reference proteome</keyword>
<organism evidence="1 2">
    <name type="scientific">Anaerobacillus arseniciselenatis</name>
    <dbReference type="NCBI Taxonomy" id="85682"/>
    <lineage>
        <taxon>Bacteria</taxon>
        <taxon>Bacillati</taxon>
        <taxon>Bacillota</taxon>
        <taxon>Bacilli</taxon>
        <taxon>Bacillales</taxon>
        <taxon>Bacillaceae</taxon>
        <taxon>Anaerobacillus</taxon>
    </lineage>
</organism>